<evidence type="ECO:0000313" key="4">
    <source>
        <dbReference type="Proteomes" id="UP001281003"/>
    </source>
</evidence>
<dbReference type="FunFam" id="3.40.640.10:FF:000221">
    <property type="entry name" value="PLP-dependent transferase"/>
    <property type="match status" value="1"/>
</dbReference>
<dbReference type="InterPro" id="IPR000277">
    <property type="entry name" value="Cys/Met-Metab_PyrdxlP-dep_enz"/>
</dbReference>
<dbReference type="Pfam" id="PF01053">
    <property type="entry name" value="Cys_Met_Meta_PP"/>
    <property type="match status" value="1"/>
</dbReference>
<dbReference type="InterPro" id="IPR015424">
    <property type="entry name" value="PyrdxlP-dep_Trfase"/>
</dbReference>
<keyword evidence="2" id="KW-0663">Pyridoxal phosphate</keyword>
<reference evidence="3" key="1">
    <citation type="journal article" date="2023" name="Mol. Phylogenet. Evol.">
        <title>Genome-scale phylogeny and comparative genomics of the fungal order Sordariales.</title>
        <authorList>
            <person name="Hensen N."/>
            <person name="Bonometti L."/>
            <person name="Westerberg I."/>
            <person name="Brannstrom I.O."/>
            <person name="Guillou S."/>
            <person name="Cros-Aarteil S."/>
            <person name="Calhoun S."/>
            <person name="Haridas S."/>
            <person name="Kuo A."/>
            <person name="Mondo S."/>
            <person name="Pangilinan J."/>
            <person name="Riley R."/>
            <person name="LaButti K."/>
            <person name="Andreopoulos B."/>
            <person name="Lipzen A."/>
            <person name="Chen C."/>
            <person name="Yan M."/>
            <person name="Daum C."/>
            <person name="Ng V."/>
            <person name="Clum A."/>
            <person name="Steindorff A."/>
            <person name="Ohm R.A."/>
            <person name="Martin F."/>
            <person name="Silar P."/>
            <person name="Natvig D.O."/>
            <person name="Lalanne C."/>
            <person name="Gautier V."/>
            <person name="Ament-Velasquez S.L."/>
            <person name="Kruys A."/>
            <person name="Hutchinson M.I."/>
            <person name="Powell A.J."/>
            <person name="Barry K."/>
            <person name="Miller A.N."/>
            <person name="Grigoriev I.V."/>
            <person name="Debuchy R."/>
            <person name="Gladieux P."/>
            <person name="Hiltunen Thoren M."/>
            <person name="Johannesson H."/>
        </authorList>
    </citation>
    <scope>NUCLEOTIDE SEQUENCE</scope>
    <source>
        <strain evidence="3">FGSC 1904</strain>
    </source>
</reference>
<accession>A0AAE0PAW2</accession>
<sequence>MTVNPITTPLGYSLPPHTPHAITVHLPGWDTALRLRDGDPELGKQLKSMYPRFSPLSLVKEISNPFRTPRQRWLTKRQLCTKLLTILPSVSPTTHGCLPFTTPDSFPLATAHAISHHRPAEHRFSEADLSSLQFKVVDFLSVPLIPDAEPTENVRLYLVIYPLPETKGVMGVWTNPGIGISTRLAEVLVPLVDDAGRVEVLEWEATGTDFLAGPGTLKEQGVPKPTYLPESDAHTKLRERIVALCQRSPLDAEVAAKLKPEDVFLYTTGMAAVFRLQEALLKAGRQGTVVALGAVFHSTFHLFEELEEATTSDKEEEEKVEAFKHFGNCEDSAKVMDELEQYARELKEKGRKIAYLFVEFPSNPLLVSVDLERLRKIADEYNFPVVVDDTVGSFANIDVLPVADVVVTSLTKTFSGFADVMAGSILLSPSSRYHPLLSSVLLTSHSNNLSPPDAIHLLSNSNSYLSRSATHNHNAEQLATFLHTYSLSHPHVISRVLYPTTLPSLPNYTRHMRPATPEFTPGYGCLLSINFPTKRIARAFYDNLQVHQGPHLGAHLTIALPFNDLLWGAEEGTRKYHGGYGSVGSQVRVSVGLEGWEGLREAFQYALDEAEKVVREGAEETK</sequence>
<comment type="cofactor">
    <cofactor evidence="1">
        <name>pyridoxal 5'-phosphate</name>
        <dbReference type="ChEBI" id="CHEBI:597326"/>
    </cofactor>
</comment>
<dbReference type="GO" id="GO:0019346">
    <property type="term" value="P:transsulfuration"/>
    <property type="evidence" value="ECO:0007669"/>
    <property type="project" value="InterPro"/>
</dbReference>
<evidence type="ECO:0000256" key="2">
    <source>
        <dbReference type="ARBA" id="ARBA00022898"/>
    </source>
</evidence>
<keyword evidence="3" id="KW-0808">Transferase</keyword>
<dbReference type="Gene3D" id="3.90.1150.10">
    <property type="entry name" value="Aspartate Aminotransferase, domain 1"/>
    <property type="match status" value="1"/>
</dbReference>
<reference evidence="3" key="2">
    <citation type="submission" date="2023-07" db="EMBL/GenBank/DDBJ databases">
        <authorList>
            <consortium name="Lawrence Berkeley National Laboratory"/>
            <person name="Haridas S."/>
            <person name="Hensen N."/>
            <person name="Bonometti L."/>
            <person name="Westerberg I."/>
            <person name="Brannstrom I.O."/>
            <person name="Guillou S."/>
            <person name="Cros-Aarteil S."/>
            <person name="Calhoun S."/>
            <person name="Kuo A."/>
            <person name="Mondo S."/>
            <person name="Pangilinan J."/>
            <person name="Riley R."/>
            <person name="LaButti K."/>
            <person name="Andreopoulos B."/>
            <person name="Lipzen A."/>
            <person name="Chen C."/>
            <person name="Yanf M."/>
            <person name="Daum C."/>
            <person name="Ng V."/>
            <person name="Clum A."/>
            <person name="Steindorff A."/>
            <person name="Ohm R."/>
            <person name="Martin F."/>
            <person name="Silar P."/>
            <person name="Natvig D."/>
            <person name="Lalanne C."/>
            <person name="Gautier V."/>
            <person name="Ament-velasquez S.L."/>
            <person name="Kruys A."/>
            <person name="Hutchinson M.I."/>
            <person name="Powell A.J."/>
            <person name="Barry K."/>
            <person name="Miller A.N."/>
            <person name="Grigoriev I.V."/>
            <person name="Debuchy R."/>
            <person name="Gladieux P."/>
            <person name="Thoren M.H."/>
            <person name="Johannesson H."/>
        </authorList>
    </citation>
    <scope>NUCLEOTIDE SEQUENCE</scope>
    <source>
        <strain evidence="3">FGSC 1904</strain>
    </source>
</reference>
<dbReference type="PANTHER" id="PTHR42699:SF1">
    <property type="entry name" value="CYSTATHIONINE GAMMA-SYNTHASE-RELATED"/>
    <property type="match status" value="1"/>
</dbReference>
<comment type="caution">
    <text evidence="3">The sequence shown here is derived from an EMBL/GenBank/DDBJ whole genome shotgun (WGS) entry which is preliminary data.</text>
</comment>
<protein>
    <submittedName>
        <fullName evidence="3">Pyridoxal phosphate-dependent transferase</fullName>
    </submittedName>
</protein>
<dbReference type="PANTHER" id="PTHR42699">
    <property type="match status" value="1"/>
</dbReference>
<proteinExistence type="predicted"/>
<dbReference type="GO" id="GO:0030170">
    <property type="term" value="F:pyridoxal phosphate binding"/>
    <property type="evidence" value="ECO:0007669"/>
    <property type="project" value="InterPro"/>
</dbReference>
<dbReference type="InterPro" id="IPR051750">
    <property type="entry name" value="Trans-sulfuration_enzymes"/>
</dbReference>
<name>A0AAE0PAW2_SORBR</name>
<dbReference type="SUPFAM" id="SSF53383">
    <property type="entry name" value="PLP-dependent transferases"/>
    <property type="match status" value="1"/>
</dbReference>
<dbReference type="Proteomes" id="UP001281003">
    <property type="component" value="Unassembled WGS sequence"/>
</dbReference>
<dbReference type="InterPro" id="IPR015421">
    <property type="entry name" value="PyrdxlP-dep_Trfase_major"/>
</dbReference>
<evidence type="ECO:0000313" key="3">
    <source>
        <dbReference type="EMBL" id="KAK3396582.1"/>
    </source>
</evidence>
<dbReference type="Gene3D" id="3.40.640.10">
    <property type="entry name" value="Type I PLP-dependent aspartate aminotransferase-like (Major domain)"/>
    <property type="match status" value="1"/>
</dbReference>
<dbReference type="InterPro" id="IPR015422">
    <property type="entry name" value="PyrdxlP-dep_Trfase_small"/>
</dbReference>
<dbReference type="GO" id="GO:0003962">
    <property type="term" value="F:cystathionine gamma-synthase activity"/>
    <property type="evidence" value="ECO:0007669"/>
    <property type="project" value="TreeGrafter"/>
</dbReference>
<gene>
    <name evidence="3" type="ORF">B0T20DRAFT_275838</name>
</gene>
<evidence type="ECO:0000256" key="1">
    <source>
        <dbReference type="ARBA" id="ARBA00001933"/>
    </source>
</evidence>
<keyword evidence="4" id="KW-1185">Reference proteome</keyword>
<dbReference type="EMBL" id="JAUTDP010000009">
    <property type="protein sequence ID" value="KAK3396582.1"/>
    <property type="molecule type" value="Genomic_DNA"/>
</dbReference>
<dbReference type="AlphaFoldDB" id="A0AAE0PAW2"/>
<organism evidence="3 4">
    <name type="scientific">Sordaria brevicollis</name>
    <dbReference type="NCBI Taxonomy" id="83679"/>
    <lineage>
        <taxon>Eukaryota</taxon>
        <taxon>Fungi</taxon>
        <taxon>Dikarya</taxon>
        <taxon>Ascomycota</taxon>
        <taxon>Pezizomycotina</taxon>
        <taxon>Sordariomycetes</taxon>
        <taxon>Sordariomycetidae</taxon>
        <taxon>Sordariales</taxon>
        <taxon>Sordariaceae</taxon>
        <taxon>Sordaria</taxon>
    </lineage>
</organism>